<accession>A0AAV1XTK7</accession>
<organism evidence="13 14">
    <name type="scientific">Lupinus luteus</name>
    <name type="common">European yellow lupine</name>
    <dbReference type="NCBI Taxonomy" id="3873"/>
    <lineage>
        <taxon>Eukaryota</taxon>
        <taxon>Viridiplantae</taxon>
        <taxon>Streptophyta</taxon>
        <taxon>Embryophyta</taxon>
        <taxon>Tracheophyta</taxon>
        <taxon>Spermatophyta</taxon>
        <taxon>Magnoliopsida</taxon>
        <taxon>eudicotyledons</taxon>
        <taxon>Gunneridae</taxon>
        <taxon>Pentapetalae</taxon>
        <taxon>rosids</taxon>
        <taxon>fabids</taxon>
        <taxon>Fabales</taxon>
        <taxon>Fabaceae</taxon>
        <taxon>Papilionoideae</taxon>
        <taxon>50 kb inversion clade</taxon>
        <taxon>genistoids sensu lato</taxon>
        <taxon>core genistoids</taxon>
        <taxon>Genisteae</taxon>
        <taxon>Lupinus</taxon>
    </lineage>
</organism>
<keyword evidence="8" id="KW-0862">Zinc</keyword>
<keyword evidence="7" id="KW-0833">Ubl conjugation pathway</keyword>
<evidence type="ECO:0000313" key="13">
    <source>
        <dbReference type="EMBL" id="CAL0325180.1"/>
    </source>
</evidence>
<keyword evidence="9 12" id="KW-1133">Transmembrane helix</keyword>
<reference evidence="13 14" key="1">
    <citation type="submission" date="2024-03" db="EMBL/GenBank/DDBJ databases">
        <authorList>
            <person name="Martinez-Hernandez J."/>
        </authorList>
    </citation>
    <scope>NUCLEOTIDE SEQUENCE [LARGE SCALE GENOMIC DNA]</scope>
</reference>
<evidence type="ECO:0000256" key="2">
    <source>
        <dbReference type="ARBA" id="ARBA00004167"/>
    </source>
</evidence>
<evidence type="ECO:0000256" key="3">
    <source>
        <dbReference type="ARBA" id="ARBA00012483"/>
    </source>
</evidence>
<dbReference type="GO" id="GO:0046872">
    <property type="term" value="F:metal ion binding"/>
    <property type="evidence" value="ECO:0007669"/>
    <property type="project" value="UniProtKB-KW"/>
</dbReference>
<feature type="transmembrane region" description="Helical" evidence="12">
    <location>
        <begin position="57"/>
        <end position="76"/>
    </location>
</feature>
<evidence type="ECO:0000256" key="12">
    <source>
        <dbReference type="SAM" id="Phobius"/>
    </source>
</evidence>
<dbReference type="GO" id="GO:0016567">
    <property type="term" value="P:protein ubiquitination"/>
    <property type="evidence" value="ECO:0007669"/>
    <property type="project" value="InterPro"/>
</dbReference>
<dbReference type="GO" id="GO:0061630">
    <property type="term" value="F:ubiquitin protein ligase activity"/>
    <property type="evidence" value="ECO:0007669"/>
    <property type="project" value="UniProtKB-EC"/>
</dbReference>
<protein>
    <recommendedName>
        <fullName evidence="3">RING-type E3 ubiquitin transferase</fullName>
        <ecNumber evidence="3">2.3.2.27</ecNumber>
    </recommendedName>
</protein>
<comment type="catalytic activity">
    <reaction evidence="1">
        <text>S-ubiquitinyl-[E2 ubiquitin-conjugating enzyme]-L-cysteine + [acceptor protein]-L-lysine = [E2 ubiquitin-conjugating enzyme]-L-cysteine + N(6)-ubiquitinyl-[acceptor protein]-L-lysine.</text>
        <dbReference type="EC" id="2.3.2.27"/>
    </reaction>
</comment>
<name>A0AAV1XTK7_LUPLU</name>
<evidence type="ECO:0000256" key="10">
    <source>
        <dbReference type="ARBA" id="ARBA00023136"/>
    </source>
</evidence>
<evidence type="ECO:0000256" key="7">
    <source>
        <dbReference type="ARBA" id="ARBA00022786"/>
    </source>
</evidence>
<keyword evidence="6" id="KW-0479">Metal-binding</keyword>
<keyword evidence="5 12" id="KW-0812">Transmembrane</keyword>
<comment type="caution">
    <text evidence="13">The sequence shown here is derived from an EMBL/GenBank/DDBJ whole genome shotgun (WGS) entry which is preliminary data.</text>
</comment>
<evidence type="ECO:0000256" key="5">
    <source>
        <dbReference type="ARBA" id="ARBA00022692"/>
    </source>
</evidence>
<proteinExistence type="inferred from homology"/>
<dbReference type="EC" id="2.3.2.27" evidence="3"/>
<gene>
    <name evidence="13" type="ORF">LLUT_LOCUS26240</name>
</gene>
<dbReference type="Proteomes" id="UP001497480">
    <property type="component" value="Unassembled WGS sequence"/>
</dbReference>
<comment type="subcellular location">
    <subcellularLocation>
        <location evidence="2">Membrane</location>
        <topology evidence="2">Single-pass membrane protein</topology>
    </subcellularLocation>
</comment>
<dbReference type="EMBL" id="CAXHTB010000018">
    <property type="protein sequence ID" value="CAL0325180.1"/>
    <property type="molecule type" value="Genomic_DNA"/>
</dbReference>
<keyword evidence="4" id="KW-0808">Transferase</keyword>
<comment type="similarity">
    <text evidence="11">Belongs to the RING-type zinc finger family. ATL subfamily.</text>
</comment>
<dbReference type="InterPro" id="IPR044602">
    <property type="entry name" value="ATL10/ATL72-79-like"/>
</dbReference>
<evidence type="ECO:0000256" key="9">
    <source>
        <dbReference type="ARBA" id="ARBA00022989"/>
    </source>
</evidence>
<dbReference type="GO" id="GO:0016020">
    <property type="term" value="C:membrane"/>
    <property type="evidence" value="ECO:0007669"/>
    <property type="project" value="UniProtKB-SubCell"/>
</dbReference>
<dbReference type="PANTHER" id="PTHR46905:SF9">
    <property type="entry name" value="RING-TYPE E3 UBIQUITIN TRANSFERASE"/>
    <property type="match status" value="1"/>
</dbReference>
<keyword evidence="14" id="KW-1185">Reference proteome</keyword>
<evidence type="ECO:0000313" key="14">
    <source>
        <dbReference type="Proteomes" id="UP001497480"/>
    </source>
</evidence>
<keyword evidence="10 12" id="KW-0472">Membrane</keyword>
<evidence type="ECO:0000256" key="1">
    <source>
        <dbReference type="ARBA" id="ARBA00000900"/>
    </source>
</evidence>
<dbReference type="AlphaFoldDB" id="A0AAV1XTK7"/>
<evidence type="ECO:0000256" key="6">
    <source>
        <dbReference type="ARBA" id="ARBA00022723"/>
    </source>
</evidence>
<sequence length="187" mass="20463">MYASTSFTSHIIHELLGNSHSRRLLLQNPLNQANPPAASINSHNSTNLYLGGRNFDANVVMILSVLMCAVICLLGLNSIIRCVLRCLYLVTSIDSSRTSNPSPRLANTGIKKKVLKTFPIVTYSAEMNLPCMDTECAICLSEFTKDEKLNYSTHLTSVTLILLSLPGCGSKEATVVLRSNPKRYGSI</sequence>
<evidence type="ECO:0000256" key="11">
    <source>
        <dbReference type="ARBA" id="ARBA00024209"/>
    </source>
</evidence>
<dbReference type="PANTHER" id="PTHR46905">
    <property type="entry name" value="RING-H2 FINGER PROTEIN ATL78"/>
    <property type="match status" value="1"/>
</dbReference>
<evidence type="ECO:0000256" key="8">
    <source>
        <dbReference type="ARBA" id="ARBA00022833"/>
    </source>
</evidence>
<evidence type="ECO:0000256" key="4">
    <source>
        <dbReference type="ARBA" id="ARBA00022679"/>
    </source>
</evidence>